<keyword evidence="2" id="KW-0732">Signal</keyword>
<evidence type="ECO:0000313" key="3">
    <source>
        <dbReference type="EMBL" id="KAG9187975.1"/>
    </source>
</evidence>
<feature type="region of interest" description="Disordered" evidence="1">
    <location>
        <begin position="31"/>
        <end position="119"/>
    </location>
</feature>
<dbReference type="AlphaFoldDB" id="A0AAD4FDE3"/>
<organism evidence="3 4">
    <name type="scientific">Alternaria panax</name>
    <dbReference type="NCBI Taxonomy" id="48097"/>
    <lineage>
        <taxon>Eukaryota</taxon>
        <taxon>Fungi</taxon>
        <taxon>Dikarya</taxon>
        <taxon>Ascomycota</taxon>
        <taxon>Pezizomycotina</taxon>
        <taxon>Dothideomycetes</taxon>
        <taxon>Pleosporomycetidae</taxon>
        <taxon>Pleosporales</taxon>
        <taxon>Pleosporineae</taxon>
        <taxon>Pleosporaceae</taxon>
        <taxon>Alternaria</taxon>
        <taxon>Alternaria sect. Panax</taxon>
    </lineage>
</organism>
<feature type="chain" id="PRO_5041928499" evidence="2">
    <location>
        <begin position="26"/>
        <end position="146"/>
    </location>
</feature>
<feature type="compositionally biased region" description="Pro residues" evidence="1">
    <location>
        <begin position="47"/>
        <end position="57"/>
    </location>
</feature>
<evidence type="ECO:0000256" key="2">
    <source>
        <dbReference type="SAM" id="SignalP"/>
    </source>
</evidence>
<evidence type="ECO:0000256" key="1">
    <source>
        <dbReference type="SAM" id="MobiDB-lite"/>
    </source>
</evidence>
<proteinExistence type="predicted"/>
<reference evidence="3" key="1">
    <citation type="submission" date="2021-07" db="EMBL/GenBank/DDBJ databases">
        <title>Genome Resource of American Ginseng Black Spot Pathogen Alternaria panax.</title>
        <authorList>
            <person name="Qiu C."/>
            <person name="Wang W."/>
            <person name="Liu Z."/>
        </authorList>
    </citation>
    <scope>NUCLEOTIDE SEQUENCE</scope>
    <source>
        <strain evidence="3">BNCC115425</strain>
    </source>
</reference>
<feature type="compositionally biased region" description="Low complexity" evidence="1">
    <location>
        <begin position="31"/>
        <end position="46"/>
    </location>
</feature>
<dbReference type="Proteomes" id="UP001199106">
    <property type="component" value="Unassembled WGS sequence"/>
</dbReference>
<protein>
    <submittedName>
        <fullName evidence="3">Uncharacterized protein</fullName>
    </submittedName>
</protein>
<accession>A0AAD4FDE3</accession>
<gene>
    <name evidence="3" type="ORF">G6011_01898</name>
</gene>
<comment type="caution">
    <text evidence="3">The sequence shown here is derived from an EMBL/GenBank/DDBJ whole genome shotgun (WGS) entry which is preliminary data.</text>
</comment>
<evidence type="ECO:0000313" key="4">
    <source>
        <dbReference type="Proteomes" id="UP001199106"/>
    </source>
</evidence>
<feature type="compositionally biased region" description="Low complexity" evidence="1">
    <location>
        <begin position="77"/>
        <end position="87"/>
    </location>
</feature>
<keyword evidence="4" id="KW-1185">Reference proteome</keyword>
<feature type="signal peptide" evidence="2">
    <location>
        <begin position="1"/>
        <end position="25"/>
    </location>
</feature>
<feature type="compositionally biased region" description="Acidic residues" evidence="1">
    <location>
        <begin position="59"/>
        <end position="70"/>
    </location>
</feature>
<name>A0AAD4FDE3_9PLEO</name>
<dbReference type="EMBL" id="JAANER010000006">
    <property type="protein sequence ID" value="KAG9187975.1"/>
    <property type="molecule type" value="Genomic_DNA"/>
</dbReference>
<sequence>MKSLTTTTTTTTLLTLLSFSATALSLSSVTYLSTNSRQSPAASFSPRPGPPPNPSPDEPCSDNDDDDEDNFLVSEVTTKSTTASKITKVQEPTSCTDDEGDNEAYHEAEPQNAGEDMSELIQNTTCRKCTQVYKDCKNRYHTDQDG</sequence>